<evidence type="ECO:0000313" key="2">
    <source>
        <dbReference type="Proteomes" id="UP001165960"/>
    </source>
</evidence>
<dbReference type="EMBL" id="QTSX02001469">
    <property type="protein sequence ID" value="KAJ9081567.1"/>
    <property type="molecule type" value="Genomic_DNA"/>
</dbReference>
<gene>
    <name evidence="1" type="ORF">DSO57_1013276</name>
</gene>
<comment type="caution">
    <text evidence="1">The sequence shown here is derived from an EMBL/GenBank/DDBJ whole genome shotgun (WGS) entry which is preliminary data.</text>
</comment>
<name>A0ACC2U471_9FUNG</name>
<evidence type="ECO:0000313" key="1">
    <source>
        <dbReference type="EMBL" id="KAJ9081567.1"/>
    </source>
</evidence>
<protein>
    <submittedName>
        <fullName evidence="1">Uncharacterized protein</fullName>
    </submittedName>
</protein>
<sequence>MDDENEIVNEILKSFFQVAMSNKDEIDENLISFINETNSSPARYLLTQSIIQLNPELVDLKLISDQLEASAYTDHTKHSMLFHIQNAIKDVDPEFIIRLHQALCKPITSDIVIHKLSDTCLNHAAPAVILAARTPKLMERLIDYVYISSPPSKTNMNFTRRRALNLMSCLFSTTAEGVAEDVETYSECYESLFLLYYWMTLPFKELLEKIEPDSICILKAHIFIKFVHHRVNSSDYYESYVDFNSTGSLHTILKRLAHRFVLLRPYILRCLFGCLKAPSSAVRCSTIGQTLINGILDHIVDFICLSEEKLVIQLFKENVSYTDDNDLSYAIKKIFCSIEPPFSISFVAWMCDWLCQIADNLQHMVLQSGIIDRFLDVIQDPRYLRPTPKHPIINARLQSQILRLQMIVNDRLSIVHSSI</sequence>
<organism evidence="1 2">
    <name type="scientific">Entomophthora muscae</name>
    <dbReference type="NCBI Taxonomy" id="34485"/>
    <lineage>
        <taxon>Eukaryota</taxon>
        <taxon>Fungi</taxon>
        <taxon>Fungi incertae sedis</taxon>
        <taxon>Zoopagomycota</taxon>
        <taxon>Entomophthoromycotina</taxon>
        <taxon>Entomophthoromycetes</taxon>
        <taxon>Entomophthorales</taxon>
        <taxon>Entomophthoraceae</taxon>
        <taxon>Entomophthora</taxon>
    </lineage>
</organism>
<reference evidence="1" key="1">
    <citation type="submission" date="2022-04" db="EMBL/GenBank/DDBJ databases">
        <title>Genome of the entomopathogenic fungus Entomophthora muscae.</title>
        <authorList>
            <person name="Elya C."/>
            <person name="Lovett B.R."/>
            <person name="Lee E."/>
            <person name="Macias A.M."/>
            <person name="Hajek A.E."/>
            <person name="De Bivort B.L."/>
            <person name="Kasson M.T."/>
            <person name="De Fine Licht H.H."/>
            <person name="Stajich J.E."/>
        </authorList>
    </citation>
    <scope>NUCLEOTIDE SEQUENCE</scope>
    <source>
        <strain evidence="1">Berkeley</strain>
    </source>
</reference>
<accession>A0ACC2U471</accession>
<dbReference type="Proteomes" id="UP001165960">
    <property type="component" value="Unassembled WGS sequence"/>
</dbReference>
<proteinExistence type="predicted"/>
<keyword evidence="2" id="KW-1185">Reference proteome</keyword>